<name>A0A9P8YEC5_9PEZI</name>
<gene>
    <name evidence="1" type="ORF">B0I36DRAFT_310220</name>
</gene>
<accession>A0A9P8YEC5</accession>
<evidence type="ECO:0000313" key="2">
    <source>
        <dbReference type="Proteomes" id="UP000756346"/>
    </source>
</evidence>
<organism evidence="1 2">
    <name type="scientific">Microdochium trichocladiopsis</name>
    <dbReference type="NCBI Taxonomy" id="1682393"/>
    <lineage>
        <taxon>Eukaryota</taxon>
        <taxon>Fungi</taxon>
        <taxon>Dikarya</taxon>
        <taxon>Ascomycota</taxon>
        <taxon>Pezizomycotina</taxon>
        <taxon>Sordariomycetes</taxon>
        <taxon>Xylariomycetidae</taxon>
        <taxon>Xylariales</taxon>
        <taxon>Microdochiaceae</taxon>
        <taxon>Microdochium</taxon>
    </lineage>
</organism>
<dbReference type="AlphaFoldDB" id="A0A9P8YEC5"/>
<dbReference type="Proteomes" id="UP000756346">
    <property type="component" value="Unassembled WGS sequence"/>
</dbReference>
<protein>
    <submittedName>
        <fullName evidence="1">Uncharacterized protein</fullName>
    </submittedName>
</protein>
<sequence>MGFPSGTGPRLPLLHIVDSSSTRHTRPDQTHLGARLRVHRFAVFQACQPSACPSSPPRSLDWTVPTALDRVSSAGGFPRSSLLLRLSAPFRLGPRRASSAGSRSSGPRLVPDPFAHPSLCGAPQASSAPVIVFLPSRDLLRIRLYLAGP</sequence>
<dbReference type="GeneID" id="70181775"/>
<evidence type="ECO:0000313" key="1">
    <source>
        <dbReference type="EMBL" id="KAH7040232.1"/>
    </source>
</evidence>
<dbReference type="RefSeq" id="XP_046018287.1">
    <property type="nucleotide sequence ID" value="XM_046152229.1"/>
</dbReference>
<comment type="caution">
    <text evidence="1">The sequence shown here is derived from an EMBL/GenBank/DDBJ whole genome shotgun (WGS) entry which is preliminary data.</text>
</comment>
<proteinExistence type="predicted"/>
<keyword evidence="2" id="KW-1185">Reference proteome</keyword>
<dbReference type="EMBL" id="JAGTJQ010000001">
    <property type="protein sequence ID" value="KAH7040232.1"/>
    <property type="molecule type" value="Genomic_DNA"/>
</dbReference>
<reference evidence="1" key="1">
    <citation type="journal article" date="2021" name="Nat. Commun.">
        <title>Genetic determinants of endophytism in the Arabidopsis root mycobiome.</title>
        <authorList>
            <person name="Mesny F."/>
            <person name="Miyauchi S."/>
            <person name="Thiergart T."/>
            <person name="Pickel B."/>
            <person name="Atanasova L."/>
            <person name="Karlsson M."/>
            <person name="Huettel B."/>
            <person name="Barry K.W."/>
            <person name="Haridas S."/>
            <person name="Chen C."/>
            <person name="Bauer D."/>
            <person name="Andreopoulos W."/>
            <person name="Pangilinan J."/>
            <person name="LaButti K."/>
            <person name="Riley R."/>
            <person name="Lipzen A."/>
            <person name="Clum A."/>
            <person name="Drula E."/>
            <person name="Henrissat B."/>
            <person name="Kohler A."/>
            <person name="Grigoriev I.V."/>
            <person name="Martin F.M."/>
            <person name="Hacquard S."/>
        </authorList>
    </citation>
    <scope>NUCLEOTIDE SEQUENCE</scope>
    <source>
        <strain evidence="1">MPI-CAGE-CH-0230</strain>
    </source>
</reference>